<dbReference type="STRING" id="400727.A0A2T7PFN8"/>
<dbReference type="GO" id="GO:0031054">
    <property type="term" value="P:pre-miRNA processing"/>
    <property type="evidence" value="ECO:0007669"/>
    <property type="project" value="TreeGrafter"/>
</dbReference>
<evidence type="ECO:0000256" key="3">
    <source>
        <dbReference type="SAM" id="MobiDB-lite"/>
    </source>
</evidence>
<dbReference type="AlphaFoldDB" id="A0A2T7PFN8"/>
<accession>A0A2T7PFN8</accession>
<feature type="compositionally biased region" description="Basic residues" evidence="3">
    <location>
        <begin position="213"/>
        <end position="226"/>
    </location>
</feature>
<keyword evidence="2" id="KW-0963">Cytoplasm</keyword>
<gene>
    <name evidence="4" type="ORF">C0Q70_07667</name>
</gene>
<evidence type="ECO:0000256" key="1">
    <source>
        <dbReference type="ARBA" id="ARBA00004496"/>
    </source>
</evidence>
<protein>
    <submittedName>
        <fullName evidence="4">Uncharacterized protein</fullName>
    </submittedName>
</protein>
<dbReference type="InterPro" id="IPR051373">
    <property type="entry name" value="Lin-28_RNA-binding"/>
</dbReference>
<feature type="region of interest" description="Disordered" evidence="3">
    <location>
        <begin position="213"/>
        <end position="234"/>
    </location>
</feature>
<sequence length="274" mass="30802">MASHAENKGLSFVEVIHKAGFRSLGKGELVEFEPRLSCKGIEATFVCGIGGVKCRGSDRRPISREKFQDKPVQLQQRQPQRRQSQAELQQDRFHRRSGRSTCNITSRPVDDSAVYTVRPLVDGPARARRNDIKAAKPQIFTPLDDICLLRLQNQLNDAEQASDAFERLNGGLLCQSENNCPYGLAEKIKVFQQVYIRENPCFRLMMLTPSRHHFERKSRSSRRRLRAGSSRKQTSQICVTPMTCTPVNSTGEVRVHQPSAIHASAKEGDSAIAD</sequence>
<comment type="caution">
    <text evidence="4">The sequence shown here is derived from an EMBL/GenBank/DDBJ whole genome shotgun (WGS) entry which is preliminary data.</text>
</comment>
<evidence type="ECO:0000313" key="5">
    <source>
        <dbReference type="Proteomes" id="UP000245119"/>
    </source>
</evidence>
<dbReference type="GO" id="GO:0005737">
    <property type="term" value="C:cytoplasm"/>
    <property type="evidence" value="ECO:0007669"/>
    <property type="project" value="UniProtKB-SubCell"/>
</dbReference>
<name>A0A2T7PFN8_POMCA</name>
<feature type="region of interest" description="Disordered" evidence="3">
    <location>
        <begin position="69"/>
        <end position="102"/>
    </location>
</feature>
<feature type="compositionally biased region" description="Low complexity" evidence="3">
    <location>
        <begin position="73"/>
        <end position="85"/>
    </location>
</feature>
<dbReference type="OrthoDB" id="422005at2759"/>
<dbReference type="Proteomes" id="UP000245119">
    <property type="component" value="Linkage Group LG4"/>
</dbReference>
<evidence type="ECO:0000256" key="2">
    <source>
        <dbReference type="ARBA" id="ARBA00022490"/>
    </source>
</evidence>
<comment type="subcellular location">
    <subcellularLocation>
        <location evidence="1">Cytoplasm</location>
    </subcellularLocation>
</comment>
<dbReference type="GO" id="GO:0005634">
    <property type="term" value="C:nucleus"/>
    <property type="evidence" value="ECO:0007669"/>
    <property type="project" value="TreeGrafter"/>
</dbReference>
<dbReference type="EMBL" id="PZQS01000004">
    <property type="protein sequence ID" value="PVD32235.1"/>
    <property type="molecule type" value="Genomic_DNA"/>
</dbReference>
<keyword evidence="5" id="KW-1185">Reference proteome</keyword>
<dbReference type="GO" id="GO:0003729">
    <property type="term" value="F:mRNA binding"/>
    <property type="evidence" value="ECO:0007669"/>
    <property type="project" value="TreeGrafter"/>
</dbReference>
<proteinExistence type="predicted"/>
<evidence type="ECO:0000313" key="4">
    <source>
        <dbReference type="EMBL" id="PVD32235.1"/>
    </source>
</evidence>
<dbReference type="PANTHER" id="PTHR46109">
    <property type="entry name" value="PROTEIN LIN-28"/>
    <property type="match status" value="1"/>
</dbReference>
<organism evidence="4 5">
    <name type="scientific">Pomacea canaliculata</name>
    <name type="common">Golden apple snail</name>
    <dbReference type="NCBI Taxonomy" id="400727"/>
    <lineage>
        <taxon>Eukaryota</taxon>
        <taxon>Metazoa</taxon>
        <taxon>Spiralia</taxon>
        <taxon>Lophotrochozoa</taxon>
        <taxon>Mollusca</taxon>
        <taxon>Gastropoda</taxon>
        <taxon>Caenogastropoda</taxon>
        <taxon>Architaenioglossa</taxon>
        <taxon>Ampullarioidea</taxon>
        <taxon>Ampullariidae</taxon>
        <taxon>Pomacea</taxon>
    </lineage>
</organism>
<dbReference type="PANTHER" id="PTHR46109:SF1">
    <property type="entry name" value="PROTEIN LIN-28 HOMOLOG"/>
    <property type="match status" value="1"/>
</dbReference>
<reference evidence="4 5" key="1">
    <citation type="submission" date="2018-04" db="EMBL/GenBank/DDBJ databases">
        <title>The genome of golden apple snail Pomacea canaliculata provides insight into stress tolerance and invasive adaptation.</title>
        <authorList>
            <person name="Liu C."/>
            <person name="Liu B."/>
            <person name="Ren Y."/>
            <person name="Zhang Y."/>
            <person name="Wang H."/>
            <person name="Li S."/>
            <person name="Jiang F."/>
            <person name="Yin L."/>
            <person name="Zhang G."/>
            <person name="Qian W."/>
            <person name="Fan W."/>
        </authorList>
    </citation>
    <scope>NUCLEOTIDE SEQUENCE [LARGE SCALE GENOMIC DNA]</scope>
    <source>
        <strain evidence="4">SZHN2017</strain>
        <tissue evidence="4">Muscle</tissue>
    </source>
</reference>
<dbReference type="Gene3D" id="2.40.50.140">
    <property type="entry name" value="Nucleic acid-binding proteins"/>
    <property type="match status" value="1"/>
</dbReference>
<dbReference type="InterPro" id="IPR012340">
    <property type="entry name" value="NA-bd_OB-fold"/>
</dbReference>